<gene>
    <name evidence="1" type="ORF">HMPREF9178_0315</name>
</gene>
<dbReference type="AlphaFoldDB" id="F9P0I8"/>
<protein>
    <submittedName>
        <fullName evidence="1">Uncharacterized protein</fullName>
    </submittedName>
</protein>
<dbReference type="Proteomes" id="UP000003771">
    <property type="component" value="Unassembled WGS sequence"/>
</dbReference>
<comment type="caution">
    <text evidence="1">The sequence shown here is derived from an EMBL/GenBank/DDBJ whole genome shotgun (WGS) entry which is preliminary data.</text>
</comment>
<proteinExistence type="predicted"/>
<accession>F9P0I8</accession>
<organism evidence="1 2">
    <name type="scientific">Streptococcus mitis bv. 2 str. F0392</name>
    <dbReference type="NCBI Taxonomy" id="768726"/>
    <lineage>
        <taxon>Bacteria</taxon>
        <taxon>Bacillati</taxon>
        <taxon>Bacillota</taxon>
        <taxon>Bacilli</taxon>
        <taxon>Lactobacillales</taxon>
        <taxon>Streptococcaceae</taxon>
        <taxon>Streptococcus</taxon>
    </lineage>
</organism>
<evidence type="ECO:0000313" key="2">
    <source>
        <dbReference type="Proteomes" id="UP000003771"/>
    </source>
</evidence>
<reference evidence="1 2" key="1">
    <citation type="submission" date="2011-07" db="EMBL/GenBank/DDBJ databases">
        <authorList>
            <person name="Durkin A.S."/>
            <person name="Kim M."/>
            <person name="Radune D."/>
            <person name="Hostetler J."/>
            <person name="Torralba M."/>
            <person name="Gillis M."/>
            <person name="Methe B."/>
            <person name="Sutton G."/>
            <person name="Nelson K.E."/>
        </authorList>
    </citation>
    <scope>NUCLEOTIDE SEQUENCE [LARGE SCALE GENOMIC DNA]</scope>
    <source>
        <strain evidence="1 2">F0392</strain>
    </source>
</reference>
<evidence type="ECO:0000313" key="1">
    <source>
        <dbReference type="EMBL" id="EGR93460.1"/>
    </source>
</evidence>
<sequence>MISNFHLLNSDILPIFFLLKMIKTYFIKFSENYNPFCEKIEIFFTILILQII</sequence>
<dbReference type="EMBL" id="AFUO01000001">
    <property type="protein sequence ID" value="EGR93460.1"/>
    <property type="molecule type" value="Genomic_DNA"/>
</dbReference>
<name>F9P0I8_STROR</name>